<reference evidence="1 3" key="1">
    <citation type="submission" date="2020-01" db="EMBL/GenBank/DDBJ databases">
        <authorList>
            <consortium name="DOE Joint Genome Institute"/>
            <person name="Haridas S."/>
            <person name="Albert R."/>
            <person name="Binder M."/>
            <person name="Bloem J."/>
            <person name="Labutti K."/>
            <person name="Salamov A."/>
            <person name="Andreopoulos B."/>
            <person name="Baker S.E."/>
            <person name="Barry K."/>
            <person name="Bills G."/>
            <person name="Bluhm B.H."/>
            <person name="Cannon C."/>
            <person name="Castanera R."/>
            <person name="Culley D.E."/>
            <person name="Daum C."/>
            <person name="Ezra D."/>
            <person name="Gonzalez J.B."/>
            <person name="Henrissat B."/>
            <person name="Kuo A."/>
            <person name="Liang C."/>
            <person name="Lipzen A."/>
            <person name="Lutzoni F."/>
            <person name="Magnuson J."/>
            <person name="Mondo S."/>
            <person name="Nolan M."/>
            <person name="Ohm R."/>
            <person name="Pangilinan J."/>
            <person name="Park H.-J."/>
            <person name="Ramirez L."/>
            <person name="Alfaro M."/>
            <person name="Sun H."/>
            <person name="Tritt A."/>
            <person name="Yoshinaga Y."/>
            <person name="Zwiers L.-H."/>
            <person name="Turgeon B.G."/>
            <person name="Goodwin S.B."/>
            <person name="Spatafora J.W."/>
            <person name="Crous P.W."/>
            <person name="Grigoriev I.V."/>
        </authorList>
    </citation>
    <scope>NUCLEOTIDE SEQUENCE</scope>
    <source>
        <strain evidence="1 3">CBS 781.70</strain>
    </source>
</reference>
<reference evidence="3" key="3">
    <citation type="submission" date="2025-04" db="UniProtKB">
        <authorList>
            <consortium name="RefSeq"/>
        </authorList>
    </citation>
    <scope>IDENTIFICATION</scope>
    <source>
        <strain evidence="3">CBS 781.70</strain>
    </source>
</reference>
<sequence>MREFELTGARYQPCTVLRDHHIPYVIWFEDALLRYGIPTGIFHLYLLVNNLDEAAEVLIQRLGWTLSSAPARIGSATVDTPQRRLLPPTNDNEDPLYWLHITCHVEYLYRYNIDVKVKSFAQKLKRKHQQYHFDMLSGMDRGNLRWYRHERKIRDALRDGSWTLCDCSLDADADPTTQLEGA</sequence>
<name>A0A6G1G8C6_9PEZI</name>
<dbReference type="GeneID" id="54421174"/>
<dbReference type="RefSeq" id="XP_033535740.1">
    <property type="nucleotide sequence ID" value="XM_033680604.1"/>
</dbReference>
<dbReference type="OrthoDB" id="2730545at2759"/>
<dbReference type="AlphaFoldDB" id="A0A6G1G8C6"/>
<dbReference type="Proteomes" id="UP000504638">
    <property type="component" value="Unplaced"/>
</dbReference>
<keyword evidence="2" id="KW-1185">Reference proteome</keyword>
<reference evidence="3" key="2">
    <citation type="submission" date="2020-04" db="EMBL/GenBank/DDBJ databases">
        <authorList>
            <consortium name="NCBI Genome Project"/>
        </authorList>
    </citation>
    <scope>NUCLEOTIDE SEQUENCE</scope>
    <source>
        <strain evidence="3">CBS 781.70</strain>
    </source>
</reference>
<protein>
    <submittedName>
        <fullName evidence="1 3">Uncharacterized protein</fullName>
    </submittedName>
</protein>
<dbReference type="EMBL" id="ML975153">
    <property type="protein sequence ID" value="KAF1814109.1"/>
    <property type="molecule type" value="Genomic_DNA"/>
</dbReference>
<gene>
    <name evidence="1 3" type="ORF">P152DRAFT_465070</name>
</gene>
<evidence type="ECO:0000313" key="1">
    <source>
        <dbReference type="EMBL" id="KAF1814109.1"/>
    </source>
</evidence>
<evidence type="ECO:0000313" key="3">
    <source>
        <dbReference type="RefSeq" id="XP_033535740.1"/>
    </source>
</evidence>
<evidence type="ECO:0000313" key="2">
    <source>
        <dbReference type="Proteomes" id="UP000504638"/>
    </source>
</evidence>
<organism evidence="1">
    <name type="scientific">Eremomyces bilateralis CBS 781.70</name>
    <dbReference type="NCBI Taxonomy" id="1392243"/>
    <lineage>
        <taxon>Eukaryota</taxon>
        <taxon>Fungi</taxon>
        <taxon>Dikarya</taxon>
        <taxon>Ascomycota</taxon>
        <taxon>Pezizomycotina</taxon>
        <taxon>Dothideomycetes</taxon>
        <taxon>Dothideomycetes incertae sedis</taxon>
        <taxon>Eremomycetales</taxon>
        <taxon>Eremomycetaceae</taxon>
        <taxon>Eremomyces</taxon>
    </lineage>
</organism>
<accession>A0A6G1G8C6</accession>
<proteinExistence type="predicted"/>